<proteinExistence type="predicted"/>
<accession>A0A080ZJU7</accession>
<name>A0A080ZJU7_PHYNI</name>
<reference evidence="1 2" key="1">
    <citation type="submission" date="2013-11" db="EMBL/GenBank/DDBJ databases">
        <title>The Genome Sequence of Phytophthora parasitica P1976.</title>
        <authorList>
            <consortium name="The Broad Institute Genomics Platform"/>
            <person name="Russ C."/>
            <person name="Tyler B."/>
            <person name="Panabieres F."/>
            <person name="Shan W."/>
            <person name="Tripathy S."/>
            <person name="Grunwald N."/>
            <person name="Machado M."/>
            <person name="Johnson C.S."/>
            <person name="Walker B."/>
            <person name="Young S."/>
            <person name="Zeng Q."/>
            <person name="Gargeya S."/>
            <person name="Fitzgerald M."/>
            <person name="Haas B."/>
            <person name="Abouelleil A."/>
            <person name="Allen A.W."/>
            <person name="Alvarado L."/>
            <person name="Arachchi H.M."/>
            <person name="Berlin A.M."/>
            <person name="Chapman S.B."/>
            <person name="Gainer-Dewar J."/>
            <person name="Goldberg J."/>
            <person name="Griggs A."/>
            <person name="Gujja S."/>
            <person name="Hansen M."/>
            <person name="Howarth C."/>
            <person name="Imamovic A."/>
            <person name="Ireland A."/>
            <person name="Larimer J."/>
            <person name="McCowan C."/>
            <person name="Murphy C."/>
            <person name="Pearson M."/>
            <person name="Poon T.W."/>
            <person name="Priest M."/>
            <person name="Roberts A."/>
            <person name="Saif S."/>
            <person name="Shea T."/>
            <person name="Sisk P."/>
            <person name="Sykes S."/>
            <person name="Wortman J."/>
            <person name="Nusbaum C."/>
            <person name="Birren B."/>
        </authorList>
    </citation>
    <scope>NUCLEOTIDE SEQUENCE [LARGE SCALE GENOMIC DNA]</scope>
    <source>
        <strain evidence="1 2">P1976</strain>
    </source>
</reference>
<feature type="non-terminal residue" evidence="1">
    <location>
        <position position="57"/>
    </location>
</feature>
<evidence type="ECO:0000313" key="1">
    <source>
        <dbReference type="EMBL" id="ETO66908.1"/>
    </source>
</evidence>
<evidence type="ECO:0000313" key="2">
    <source>
        <dbReference type="Proteomes" id="UP000028582"/>
    </source>
</evidence>
<gene>
    <name evidence="1" type="ORF">F444_16034</name>
</gene>
<sequence>MRQAKGTWMSSRGSTVLAEKAGHQEVVFQVVKANTKRKRLPSVFKCNHDIKFLTAAE</sequence>
<dbReference type="EMBL" id="ANJA01002964">
    <property type="protein sequence ID" value="ETO66908.1"/>
    <property type="molecule type" value="Genomic_DNA"/>
</dbReference>
<protein>
    <submittedName>
        <fullName evidence="1">Uncharacterized protein</fullName>
    </submittedName>
</protein>
<comment type="caution">
    <text evidence="1">The sequence shown here is derived from an EMBL/GenBank/DDBJ whole genome shotgun (WGS) entry which is preliminary data.</text>
</comment>
<dbReference type="Proteomes" id="UP000028582">
    <property type="component" value="Unassembled WGS sequence"/>
</dbReference>
<dbReference type="AlphaFoldDB" id="A0A080ZJU7"/>
<organism evidence="1 2">
    <name type="scientific">Phytophthora nicotianae P1976</name>
    <dbReference type="NCBI Taxonomy" id="1317066"/>
    <lineage>
        <taxon>Eukaryota</taxon>
        <taxon>Sar</taxon>
        <taxon>Stramenopiles</taxon>
        <taxon>Oomycota</taxon>
        <taxon>Peronosporomycetes</taxon>
        <taxon>Peronosporales</taxon>
        <taxon>Peronosporaceae</taxon>
        <taxon>Phytophthora</taxon>
    </lineage>
</organism>